<gene>
    <name evidence="1" type="ORF">Talka_02336</name>
</gene>
<evidence type="ECO:0000313" key="1">
    <source>
        <dbReference type="EMBL" id="TSE18151.1"/>
    </source>
</evidence>
<keyword evidence="2" id="KW-1185">Reference proteome</keyword>
<name>A0A554W3K1_9BURK</name>
<reference evidence="1 2" key="1">
    <citation type="submission" date="2019-07" db="EMBL/GenBank/DDBJ databases">
        <title>Tepidimonas alkaliphilus YIM 72238 draft genome.</title>
        <authorList>
            <person name="Da Costa M.S."/>
            <person name="Froufe H.J.C."/>
            <person name="Egas C."/>
            <person name="Albuquerque L."/>
        </authorList>
    </citation>
    <scope>NUCLEOTIDE SEQUENCE [LARGE SCALE GENOMIC DNA]</scope>
    <source>
        <strain evidence="1 2">YIM 72238</strain>
    </source>
</reference>
<evidence type="ECO:0000313" key="2">
    <source>
        <dbReference type="Proteomes" id="UP000315736"/>
    </source>
</evidence>
<organism evidence="1 2">
    <name type="scientific">Tepidimonas alkaliphilus</name>
    <dbReference type="NCBI Taxonomy" id="2588942"/>
    <lineage>
        <taxon>Bacteria</taxon>
        <taxon>Pseudomonadati</taxon>
        <taxon>Pseudomonadota</taxon>
        <taxon>Betaproteobacteria</taxon>
        <taxon>Burkholderiales</taxon>
        <taxon>Tepidimonas</taxon>
    </lineage>
</organism>
<sequence length="59" mass="6153">MVASSVRDSPLLSVHLTTTLSPLLAPLNLKLKNGFCDTAPLQAALSTSRPLCVATTSVM</sequence>
<dbReference type="AlphaFoldDB" id="A0A554W3K1"/>
<accession>A0A554W3K1</accession>
<dbReference type="Proteomes" id="UP000315736">
    <property type="component" value="Unassembled WGS sequence"/>
</dbReference>
<protein>
    <submittedName>
        <fullName evidence="1">Uncharacterized protein</fullName>
    </submittedName>
</protein>
<dbReference type="EMBL" id="VJNB01000031">
    <property type="protein sequence ID" value="TSE18151.1"/>
    <property type="molecule type" value="Genomic_DNA"/>
</dbReference>
<comment type="caution">
    <text evidence="1">The sequence shown here is derived from an EMBL/GenBank/DDBJ whole genome shotgun (WGS) entry which is preliminary data.</text>
</comment>
<proteinExistence type="predicted"/>